<protein>
    <submittedName>
        <fullName evidence="2">Uncharacterized protein</fullName>
    </submittedName>
</protein>
<accession>A0ABQ1G7D8</accession>
<evidence type="ECO:0000313" key="3">
    <source>
        <dbReference type="Proteomes" id="UP000618591"/>
    </source>
</evidence>
<feature type="chain" id="PRO_5047439085" evidence="1">
    <location>
        <begin position="24"/>
        <end position="154"/>
    </location>
</feature>
<reference evidence="3" key="1">
    <citation type="journal article" date="2019" name="Int. J. Syst. Evol. Microbiol.">
        <title>The Global Catalogue of Microorganisms (GCM) 10K type strain sequencing project: providing services to taxonomists for standard genome sequencing and annotation.</title>
        <authorList>
            <consortium name="The Broad Institute Genomics Platform"/>
            <consortium name="The Broad Institute Genome Sequencing Center for Infectious Disease"/>
            <person name="Wu L."/>
            <person name="Ma J."/>
        </authorList>
    </citation>
    <scope>NUCLEOTIDE SEQUENCE [LARGE SCALE GENOMIC DNA]</scope>
    <source>
        <strain evidence="3">CGMCC 1.10106</strain>
    </source>
</reference>
<feature type="signal peptide" evidence="1">
    <location>
        <begin position="1"/>
        <end position="23"/>
    </location>
</feature>
<dbReference type="EMBL" id="BMDW01000003">
    <property type="protein sequence ID" value="GGA38216.1"/>
    <property type="molecule type" value="Genomic_DNA"/>
</dbReference>
<name>A0ABQ1G7D8_9SPHN</name>
<evidence type="ECO:0000256" key="1">
    <source>
        <dbReference type="SAM" id="SignalP"/>
    </source>
</evidence>
<sequence length="154" mass="17790">MKKLAMTLAGAVAVSFFSVPAMAQSVHDDDHEQLDAEHAAVHDQLGEIHQEAHEDGLTPWEHQRLHEQLARAHERTDTNIEYQHELEHQSQAYQNRSYNGYGYGSGYGGYGQGYGYNGYGRSGGYYGTNQRGYYIQRRARPTVRYYRYYNGRRY</sequence>
<comment type="caution">
    <text evidence="2">The sequence shown here is derived from an EMBL/GenBank/DDBJ whole genome shotgun (WGS) entry which is preliminary data.</text>
</comment>
<keyword evidence="3" id="KW-1185">Reference proteome</keyword>
<organism evidence="2 3">
    <name type="scientific">Sphingomonas psychrolutea</name>
    <dbReference type="NCBI Taxonomy" id="1259676"/>
    <lineage>
        <taxon>Bacteria</taxon>
        <taxon>Pseudomonadati</taxon>
        <taxon>Pseudomonadota</taxon>
        <taxon>Alphaproteobacteria</taxon>
        <taxon>Sphingomonadales</taxon>
        <taxon>Sphingomonadaceae</taxon>
        <taxon>Sphingomonas</taxon>
    </lineage>
</organism>
<proteinExistence type="predicted"/>
<dbReference type="Proteomes" id="UP000618591">
    <property type="component" value="Unassembled WGS sequence"/>
</dbReference>
<dbReference type="RefSeq" id="WP_188445355.1">
    <property type="nucleotide sequence ID" value="NZ_BMDW01000003.1"/>
</dbReference>
<gene>
    <name evidence="2" type="ORF">GCM10011395_05600</name>
</gene>
<keyword evidence="1" id="KW-0732">Signal</keyword>
<evidence type="ECO:0000313" key="2">
    <source>
        <dbReference type="EMBL" id="GGA38216.1"/>
    </source>
</evidence>